<reference evidence="2" key="1">
    <citation type="submission" date="2024-02" db="UniProtKB">
        <authorList>
            <consortium name="WormBaseParasite"/>
        </authorList>
    </citation>
    <scope>IDENTIFICATION</scope>
</reference>
<dbReference type="PANTHER" id="PTHR21593">
    <property type="entry name" value="PRION-LIKE- Q/N-RICH -DOMAIN-BEARING PROTEIN PROTEIN"/>
    <property type="match status" value="1"/>
</dbReference>
<accession>A0AAF3EV20</accession>
<protein>
    <submittedName>
        <fullName evidence="2">Uncharacterized protein</fullName>
    </submittedName>
</protein>
<dbReference type="Proteomes" id="UP000887575">
    <property type="component" value="Unassembled WGS sequence"/>
</dbReference>
<organism evidence="1 2">
    <name type="scientific">Mesorhabditis belari</name>
    <dbReference type="NCBI Taxonomy" id="2138241"/>
    <lineage>
        <taxon>Eukaryota</taxon>
        <taxon>Metazoa</taxon>
        <taxon>Ecdysozoa</taxon>
        <taxon>Nematoda</taxon>
        <taxon>Chromadorea</taxon>
        <taxon>Rhabditida</taxon>
        <taxon>Rhabditina</taxon>
        <taxon>Rhabditomorpha</taxon>
        <taxon>Rhabditoidea</taxon>
        <taxon>Rhabditidae</taxon>
        <taxon>Mesorhabditinae</taxon>
        <taxon>Mesorhabditis</taxon>
    </lineage>
</organism>
<evidence type="ECO:0000313" key="1">
    <source>
        <dbReference type="Proteomes" id="UP000887575"/>
    </source>
</evidence>
<proteinExistence type="predicted"/>
<keyword evidence="1" id="KW-1185">Reference proteome</keyword>
<dbReference type="PANTHER" id="PTHR21593:SF36">
    <property type="entry name" value="DUF148 DOMAIN-CONTAINING PROTEIN-RELATED"/>
    <property type="match status" value="1"/>
</dbReference>
<name>A0AAF3EV20_9BILA</name>
<dbReference type="InterPro" id="IPR052823">
    <property type="entry name" value="SXP/RAL-2_related"/>
</dbReference>
<dbReference type="WBParaSite" id="MBELARI_LOCUS1802">
    <property type="protein sequence ID" value="MBELARI_LOCUS1802"/>
    <property type="gene ID" value="MBELARI_LOCUS1802"/>
</dbReference>
<evidence type="ECO:0000313" key="2">
    <source>
        <dbReference type="WBParaSite" id="MBELARI_LOCUS1802"/>
    </source>
</evidence>
<dbReference type="AlphaFoldDB" id="A0AAF3EV20"/>
<sequence length="279" mass="33467">MRFAKIVYEKGLKKREINGRVEEWSKRKKDDVQTEYKRFLSERKYSLTIAEFNLKTEKMKVKMCLPKVMEVLQMNNLGYWEKIRKLKPINARCGKVPTKLIRKFIEEYGLEFNPFEIFRINHPDLEAPWVQWPTISMPERIAFMDIIQKNISESQMKDEIDQWGAKLAPKVKEMFDVWHANYTKSLKKGRLEIVDSVEKISKSIDEIVELRKDFELTFVEEHSKIATILRKLTKRQRHLLREVAWMELRVLDEYPLSKYGLPKQIAYPLREIDLLFSEH</sequence>